<evidence type="ECO:0000313" key="2">
    <source>
        <dbReference type="EMBL" id="JAC80766.1"/>
    </source>
</evidence>
<gene>
    <name evidence="2" type="ORF">TSPGSL018_9519</name>
</gene>
<feature type="non-terminal residue" evidence="2">
    <location>
        <position position="1"/>
    </location>
</feature>
<feature type="compositionally biased region" description="Basic and acidic residues" evidence="1">
    <location>
        <begin position="112"/>
        <end position="126"/>
    </location>
</feature>
<evidence type="ECO:0000256" key="1">
    <source>
        <dbReference type="SAM" id="MobiDB-lite"/>
    </source>
</evidence>
<dbReference type="AlphaFoldDB" id="A0A061SDD9"/>
<name>A0A061SDD9_9CHLO</name>
<feature type="region of interest" description="Disordered" evidence="1">
    <location>
        <begin position="112"/>
        <end position="141"/>
    </location>
</feature>
<proteinExistence type="predicted"/>
<accession>A0A061SDD9</accession>
<dbReference type="EMBL" id="GBEZ01004453">
    <property type="protein sequence ID" value="JAC80766.1"/>
    <property type="molecule type" value="Transcribed_RNA"/>
</dbReference>
<organism evidence="2">
    <name type="scientific">Tetraselmis sp. GSL018</name>
    <dbReference type="NCBI Taxonomy" id="582737"/>
    <lineage>
        <taxon>Eukaryota</taxon>
        <taxon>Viridiplantae</taxon>
        <taxon>Chlorophyta</taxon>
        <taxon>core chlorophytes</taxon>
        <taxon>Chlorodendrophyceae</taxon>
        <taxon>Chlorodendrales</taxon>
        <taxon>Chlorodendraceae</taxon>
        <taxon>Tetraselmis</taxon>
    </lineage>
</organism>
<reference evidence="2" key="1">
    <citation type="submission" date="2014-05" db="EMBL/GenBank/DDBJ databases">
        <title>The transcriptome of the halophilic microalga Tetraselmis sp. GSL018 isolated from the Great Salt Lake, Utah.</title>
        <authorList>
            <person name="Jinkerson R.E."/>
            <person name="D'Adamo S."/>
            <person name="Posewitz M.C."/>
        </authorList>
    </citation>
    <scope>NUCLEOTIDE SEQUENCE</scope>
    <source>
        <strain evidence="2">GSL018</strain>
    </source>
</reference>
<protein>
    <submittedName>
        <fullName evidence="2">Uncharacterized protein</fullName>
    </submittedName>
</protein>
<sequence>FYSSCSAWAEPPEAARHAGAESAAVSGRGAHPSLFLKLPLRASQRSGGGGTAEGTRALGRQRVVPPDPRGLHDVVVAAGDRRSEGAEEPPPQLGRRAGRLLAEGLHRSCLALRERPPDRQIAKDPPPRFPSADRPPRDAFG</sequence>
<feature type="region of interest" description="Disordered" evidence="1">
    <location>
        <begin position="1"/>
        <end position="98"/>
    </location>
</feature>